<evidence type="ECO:0000313" key="9">
    <source>
        <dbReference type="Proteomes" id="UP000729402"/>
    </source>
</evidence>
<gene>
    <name evidence="8" type="ORF">GUJ93_ZPchr0614g2805</name>
</gene>
<dbReference type="Proteomes" id="UP000729402">
    <property type="component" value="Unassembled WGS sequence"/>
</dbReference>
<keyword evidence="4 6" id="KW-1133">Transmembrane helix</keyword>
<dbReference type="EMBL" id="JAAALK010001625">
    <property type="protein sequence ID" value="KAG8041668.1"/>
    <property type="molecule type" value="Genomic_DNA"/>
</dbReference>
<evidence type="ECO:0000256" key="4">
    <source>
        <dbReference type="ARBA" id="ARBA00022989"/>
    </source>
</evidence>
<keyword evidence="9" id="KW-1185">Reference proteome</keyword>
<organism evidence="8 9">
    <name type="scientific">Zizania palustris</name>
    <name type="common">Northern wild rice</name>
    <dbReference type="NCBI Taxonomy" id="103762"/>
    <lineage>
        <taxon>Eukaryota</taxon>
        <taxon>Viridiplantae</taxon>
        <taxon>Streptophyta</taxon>
        <taxon>Embryophyta</taxon>
        <taxon>Tracheophyta</taxon>
        <taxon>Spermatophyta</taxon>
        <taxon>Magnoliopsida</taxon>
        <taxon>Liliopsida</taxon>
        <taxon>Poales</taxon>
        <taxon>Poaceae</taxon>
        <taxon>BOP clade</taxon>
        <taxon>Oryzoideae</taxon>
        <taxon>Oryzeae</taxon>
        <taxon>Zizaniinae</taxon>
        <taxon>Zizania</taxon>
    </lineage>
</organism>
<feature type="transmembrane region" description="Helical" evidence="6">
    <location>
        <begin position="276"/>
        <end position="297"/>
    </location>
</feature>
<comment type="caution">
    <text evidence="6">Lacks conserved residue(s) required for the propagation of feature annotation.</text>
</comment>
<dbReference type="OrthoDB" id="648861at2759"/>
<evidence type="ECO:0000256" key="3">
    <source>
        <dbReference type="ARBA" id="ARBA00022692"/>
    </source>
</evidence>
<proteinExistence type="inferred from homology"/>
<reference evidence="8" key="2">
    <citation type="submission" date="2021-02" db="EMBL/GenBank/DDBJ databases">
        <authorList>
            <person name="Kimball J.A."/>
            <person name="Haas M.W."/>
            <person name="Macchietto M."/>
            <person name="Kono T."/>
            <person name="Duquette J."/>
            <person name="Shao M."/>
        </authorList>
    </citation>
    <scope>NUCLEOTIDE SEQUENCE</scope>
    <source>
        <tissue evidence="8">Fresh leaf tissue</tissue>
    </source>
</reference>
<feature type="transmembrane region" description="Helical" evidence="6">
    <location>
        <begin position="205"/>
        <end position="230"/>
    </location>
</feature>
<accession>A0A8J5QX89</accession>
<dbReference type="PANTHER" id="PTHR43597">
    <property type="entry name" value="SULFUR ACCEPTOR PROTEIN CSDE"/>
    <property type="match status" value="1"/>
</dbReference>
<dbReference type="Pfam" id="PF02657">
    <property type="entry name" value="SufE"/>
    <property type="match status" value="1"/>
</dbReference>
<keyword evidence="2 6" id="KW-0813">Transport</keyword>
<evidence type="ECO:0000256" key="1">
    <source>
        <dbReference type="ARBA" id="ARBA00004141"/>
    </source>
</evidence>
<reference evidence="8" key="1">
    <citation type="journal article" date="2021" name="bioRxiv">
        <title>Whole Genome Assembly and Annotation of Northern Wild Rice, Zizania palustris L., Supports a Whole Genome Duplication in the Zizania Genus.</title>
        <authorList>
            <person name="Haas M."/>
            <person name="Kono T."/>
            <person name="Macchietto M."/>
            <person name="Millas R."/>
            <person name="McGilp L."/>
            <person name="Shao M."/>
            <person name="Duquette J."/>
            <person name="Hirsch C.N."/>
            <person name="Kimball J."/>
        </authorList>
    </citation>
    <scope>NUCLEOTIDE SEQUENCE</scope>
    <source>
        <tissue evidence="8">Fresh leaf tissue</tissue>
    </source>
</reference>
<name>A0A8J5QX89_ZIZPA</name>
<evidence type="ECO:0000259" key="7">
    <source>
        <dbReference type="Pfam" id="PF02657"/>
    </source>
</evidence>
<sequence length="331" mass="34619">MGCVAQVWLVGRCDGAAGEFAADSDSELSRGYCACLISALDGAHPDEVLDVDPADLAPLGVAAGTRSRASTWHNVLVGMQKRARAAIAVREGRSPAGSFPSLVIGRDGTVRAQGSYAEAQIHPCIAMMQAILYKRSYYGPLRVSPSVIGAFGGLSALVGILAMFMTASLVRELDILKVPSPFPASSDRSRIGQESRRGLTLVVDLWLQAGVAGLIAQSTLLGAVVVVYLTGAVSMRGALFGFLGLIVASRLGHMAYSAIGLQVVQMGNPAGKAKLIGTTEIAVASLAELAMAAAMFLSPDESKISELVKSLSEKKIGLSHTSIWILRCKAY</sequence>
<dbReference type="InterPro" id="IPR003808">
    <property type="entry name" value="Fe-S_metab-assoc_dom"/>
</dbReference>
<protein>
    <recommendedName>
        <fullName evidence="6">Solute carrier family 40 member</fullName>
    </recommendedName>
</protein>
<feature type="transmembrane region" description="Helical" evidence="6">
    <location>
        <begin position="147"/>
        <end position="170"/>
    </location>
</feature>
<keyword evidence="6" id="KW-0406">Ion transport</keyword>
<dbReference type="GO" id="GO:0005381">
    <property type="term" value="F:iron ion transmembrane transporter activity"/>
    <property type="evidence" value="ECO:0007669"/>
    <property type="project" value="UniProtKB-UniRule"/>
</dbReference>
<dbReference type="GO" id="GO:0016020">
    <property type="term" value="C:membrane"/>
    <property type="evidence" value="ECO:0007669"/>
    <property type="project" value="UniProtKB-SubCell"/>
</dbReference>
<comment type="caution">
    <text evidence="8">The sequence shown here is derived from an EMBL/GenBank/DDBJ whole genome shotgun (WGS) entry which is preliminary data.</text>
</comment>
<dbReference type="InterPro" id="IPR009716">
    <property type="entry name" value="Ferroportin-1"/>
</dbReference>
<evidence type="ECO:0000256" key="5">
    <source>
        <dbReference type="ARBA" id="ARBA00023136"/>
    </source>
</evidence>
<evidence type="ECO:0000256" key="2">
    <source>
        <dbReference type="ARBA" id="ARBA00022448"/>
    </source>
</evidence>
<feature type="domain" description="Fe-S metabolism associated" evidence="7">
    <location>
        <begin position="2"/>
        <end position="81"/>
    </location>
</feature>
<evidence type="ECO:0000256" key="6">
    <source>
        <dbReference type="RuleBase" id="RU365065"/>
    </source>
</evidence>
<comment type="subcellular location">
    <subcellularLocation>
        <location evidence="1 6">Membrane</location>
        <topology evidence="1 6">Multi-pass membrane protein</topology>
    </subcellularLocation>
</comment>
<dbReference type="PANTHER" id="PTHR43597:SF6">
    <property type="entry name" value="FE-S METABOLISM ASSOCIATED DOMAIN-CONTAINING PROTEIN"/>
    <property type="match status" value="1"/>
</dbReference>
<dbReference type="AlphaFoldDB" id="A0A8J5QX89"/>
<dbReference type="Pfam" id="PF06963">
    <property type="entry name" value="FPN1"/>
    <property type="match status" value="1"/>
</dbReference>
<keyword evidence="5 6" id="KW-0472">Membrane</keyword>
<comment type="similarity">
    <text evidence="6">Belongs to the ferroportin (FP) (TC 2.A.100) family. SLC40A subfamily.</text>
</comment>
<keyword evidence="3 6" id="KW-0812">Transmembrane</keyword>
<evidence type="ECO:0000313" key="8">
    <source>
        <dbReference type="EMBL" id="KAG8041668.1"/>
    </source>
</evidence>
<feature type="transmembrane region" description="Helical" evidence="6">
    <location>
        <begin position="237"/>
        <end position="256"/>
    </location>
</feature>
<comment type="function">
    <text evidence="6">May be involved in iron transport and iron homeostasis.</text>
</comment>